<protein>
    <recommendedName>
        <fullName evidence="6">Thioredoxin domain-containing protein</fullName>
    </recommendedName>
</protein>
<dbReference type="GO" id="GO:0030313">
    <property type="term" value="C:cell envelope"/>
    <property type="evidence" value="ECO:0007669"/>
    <property type="project" value="UniProtKB-SubCell"/>
</dbReference>
<dbReference type="Gene3D" id="3.40.30.10">
    <property type="entry name" value="Glutaredoxin"/>
    <property type="match status" value="1"/>
</dbReference>
<name>A0A521AQC0_SACCC</name>
<evidence type="ECO:0000256" key="1">
    <source>
        <dbReference type="ARBA" id="ARBA00004196"/>
    </source>
</evidence>
<dbReference type="InterPro" id="IPR033395">
    <property type="entry name" value="DUF5106"/>
</dbReference>
<dbReference type="InterPro" id="IPR036249">
    <property type="entry name" value="Thioredoxin-like_sf"/>
</dbReference>
<evidence type="ECO:0000256" key="4">
    <source>
        <dbReference type="ARBA" id="ARBA00023284"/>
    </source>
</evidence>
<reference evidence="7 8" key="1">
    <citation type="submission" date="2017-05" db="EMBL/GenBank/DDBJ databases">
        <authorList>
            <person name="Varghese N."/>
            <person name="Submissions S."/>
        </authorList>
    </citation>
    <scope>NUCLEOTIDE SEQUENCE [LARGE SCALE GENOMIC DNA]</scope>
    <source>
        <strain evidence="7 8">DSM 27040</strain>
    </source>
</reference>
<feature type="signal peptide" evidence="5">
    <location>
        <begin position="1"/>
        <end position="20"/>
    </location>
</feature>
<keyword evidence="3" id="KW-1015">Disulfide bond</keyword>
<dbReference type="PROSITE" id="PS51352">
    <property type="entry name" value="THIOREDOXIN_2"/>
    <property type="match status" value="1"/>
</dbReference>
<feature type="chain" id="PRO_5021777019" description="Thioredoxin domain-containing protein" evidence="5">
    <location>
        <begin position="21"/>
        <end position="477"/>
    </location>
</feature>
<dbReference type="PANTHER" id="PTHR42852:SF6">
    <property type="entry name" value="THIOL:DISULFIDE INTERCHANGE PROTEIN DSBE"/>
    <property type="match status" value="1"/>
</dbReference>
<dbReference type="EMBL" id="FXTB01000001">
    <property type="protein sequence ID" value="SMO36840.1"/>
    <property type="molecule type" value="Genomic_DNA"/>
</dbReference>
<dbReference type="Pfam" id="PF00578">
    <property type="entry name" value="AhpC-TSA"/>
    <property type="match status" value="1"/>
</dbReference>
<evidence type="ECO:0000259" key="6">
    <source>
        <dbReference type="PROSITE" id="PS51352"/>
    </source>
</evidence>
<dbReference type="InterPro" id="IPR050553">
    <property type="entry name" value="Thioredoxin_ResA/DsbE_sf"/>
</dbReference>
<evidence type="ECO:0000313" key="8">
    <source>
        <dbReference type="Proteomes" id="UP000319040"/>
    </source>
</evidence>
<dbReference type="GO" id="GO:0016491">
    <property type="term" value="F:oxidoreductase activity"/>
    <property type="evidence" value="ECO:0007669"/>
    <property type="project" value="InterPro"/>
</dbReference>
<dbReference type="RefSeq" id="WP_142531706.1">
    <property type="nucleotide sequence ID" value="NZ_FXTB01000001.1"/>
</dbReference>
<dbReference type="InterPro" id="IPR025380">
    <property type="entry name" value="DUF4369"/>
</dbReference>
<dbReference type="Proteomes" id="UP000319040">
    <property type="component" value="Unassembled WGS sequence"/>
</dbReference>
<dbReference type="SUPFAM" id="SSF52833">
    <property type="entry name" value="Thioredoxin-like"/>
    <property type="match status" value="1"/>
</dbReference>
<evidence type="ECO:0000313" key="7">
    <source>
        <dbReference type="EMBL" id="SMO36840.1"/>
    </source>
</evidence>
<keyword evidence="2" id="KW-0201">Cytochrome c-type biogenesis</keyword>
<dbReference type="OrthoDB" id="9805634at2"/>
<dbReference type="PANTHER" id="PTHR42852">
    <property type="entry name" value="THIOL:DISULFIDE INTERCHANGE PROTEIN DSBE"/>
    <property type="match status" value="1"/>
</dbReference>
<dbReference type="AlphaFoldDB" id="A0A521AQC0"/>
<dbReference type="Pfam" id="PF14289">
    <property type="entry name" value="DUF4369"/>
    <property type="match status" value="1"/>
</dbReference>
<organism evidence="7 8">
    <name type="scientific">Saccharicrinis carchari</name>
    <dbReference type="NCBI Taxonomy" id="1168039"/>
    <lineage>
        <taxon>Bacteria</taxon>
        <taxon>Pseudomonadati</taxon>
        <taxon>Bacteroidota</taxon>
        <taxon>Bacteroidia</taxon>
        <taxon>Marinilabiliales</taxon>
        <taxon>Marinilabiliaceae</taxon>
        <taxon>Saccharicrinis</taxon>
    </lineage>
</organism>
<dbReference type="CDD" id="cd02966">
    <property type="entry name" value="TlpA_like_family"/>
    <property type="match status" value="1"/>
</dbReference>
<gene>
    <name evidence="7" type="ORF">SAMN06265379_101315</name>
</gene>
<comment type="subcellular location">
    <subcellularLocation>
        <location evidence="1">Cell envelope</location>
    </subcellularLocation>
</comment>
<evidence type="ECO:0000256" key="5">
    <source>
        <dbReference type="SAM" id="SignalP"/>
    </source>
</evidence>
<dbReference type="GO" id="GO:0017004">
    <property type="term" value="P:cytochrome complex assembly"/>
    <property type="evidence" value="ECO:0007669"/>
    <property type="project" value="UniProtKB-KW"/>
</dbReference>
<evidence type="ECO:0000256" key="3">
    <source>
        <dbReference type="ARBA" id="ARBA00023157"/>
    </source>
</evidence>
<dbReference type="Pfam" id="PF17127">
    <property type="entry name" value="DUF5106"/>
    <property type="match status" value="1"/>
</dbReference>
<dbReference type="GO" id="GO:0016209">
    <property type="term" value="F:antioxidant activity"/>
    <property type="evidence" value="ECO:0007669"/>
    <property type="project" value="InterPro"/>
</dbReference>
<accession>A0A521AQC0</accession>
<evidence type="ECO:0000256" key="2">
    <source>
        <dbReference type="ARBA" id="ARBA00022748"/>
    </source>
</evidence>
<dbReference type="InterPro" id="IPR000866">
    <property type="entry name" value="AhpC/TSA"/>
</dbReference>
<feature type="domain" description="Thioredoxin" evidence="6">
    <location>
        <begin position="332"/>
        <end position="475"/>
    </location>
</feature>
<keyword evidence="8" id="KW-1185">Reference proteome</keyword>
<dbReference type="InterPro" id="IPR013766">
    <property type="entry name" value="Thioredoxin_domain"/>
</dbReference>
<sequence>MNTKLILRSLSILLISLLCANGMAQGYKIDVTLKGWQDTTLILGHYFNKKMLVNDTIQIDSNGSGTFTGSKKLPGGVYIIYMPDKSYFDLIIDDQQHFAITAQKENPVQTLVVNGNKQEKAFNDYQKFIFDKQATASALQKKLKEKGEAHPDSAAIWRKRLNELSAEVNSYWDTILSEHEGTFLASFVKAMRDIEVPMYNDTNLPDSVIQVKRYQYYKQHYFDNMDLSDDRLLRTPFFTGKLENFFTKTVVPMPDSIVKEAVRIIEMAKDNKEMERYLIQFTFNMANESKQMGMDAAMVALGEKYYLSGKADWVDEEFIEKLKDRITKLKPNLIGNQAPDLKMQSFNNQSFRLSEVYAPLTVLVFWETDCGHCKKEIPALKELVWDKYHDVGVKIFAVYTQHETKAWSEFITEHQLEEWINVYDPYHQSNFRNLYDIYSTPAIYILDENKTIIAKRIGAEQVPDFIEHHLKSSGHTY</sequence>
<proteinExistence type="predicted"/>
<keyword evidence="4" id="KW-0676">Redox-active center</keyword>
<keyword evidence="5" id="KW-0732">Signal</keyword>